<dbReference type="GO" id="GO:0045892">
    <property type="term" value="P:negative regulation of DNA-templated transcription"/>
    <property type="evidence" value="ECO:0007669"/>
    <property type="project" value="InterPro"/>
</dbReference>
<dbReference type="SUPFAM" id="SSF48498">
    <property type="entry name" value="Tetracyclin repressor-like, C-terminal domain"/>
    <property type="match status" value="1"/>
</dbReference>
<reference evidence="4" key="1">
    <citation type="submission" date="2022-02" db="EMBL/GenBank/DDBJ databases">
        <title>Vibrio sp. nov., a new bacterium isolated from Bohai sea, China.</title>
        <authorList>
            <person name="Yuan Y."/>
        </authorList>
    </citation>
    <scope>NUCLEOTIDE SEQUENCE</scope>
    <source>
        <strain evidence="4">DBSS07</strain>
    </source>
</reference>
<keyword evidence="5" id="KW-1185">Reference proteome</keyword>
<evidence type="ECO:0000256" key="1">
    <source>
        <dbReference type="ARBA" id="ARBA00023015"/>
    </source>
</evidence>
<dbReference type="SUPFAM" id="SSF46689">
    <property type="entry name" value="Homeodomain-like"/>
    <property type="match status" value="1"/>
</dbReference>
<organism evidence="4 5">
    <name type="scientific">Vibrio paucivorans</name>
    <dbReference type="NCBI Taxonomy" id="2829489"/>
    <lineage>
        <taxon>Bacteria</taxon>
        <taxon>Pseudomonadati</taxon>
        <taxon>Pseudomonadota</taxon>
        <taxon>Gammaproteobacteria</taxon>
        <taxon>Vibrionales</taxon>
        <taxon>Vibrionaceae</taxon>
        <taxon>Vibrio</taxon>
    </lineage>
</organism>
<dbReference type="Pfam" id="PF02909">
    <property type="entry name" value="TetR_C_1"/>
    <property type="match status" value="1"/>
</dbReference>
<dbReference type="InterPro" id="IPR036271">
    <property type="entry name" value="Tet_transcr_reg_TetR-rel_C_sf"/>
</dbReference>
<dbReference type="EMBL" id="JAKRRX010000130">
    <property type="protein sequence ID" value="MCW8335645.1"/>
    <property type="molecule type" value="Genomic_DNA"/>
</dbReference>
<accession>A0A9X3CIX0</accession>
<name>A0A9X3CIX0_9VIBR</name>
<dbReference type="PROSITE" id="PS01081">
    <property type="entry name" value="HTH_TETR_1"/>
    <property type="match status" value="1"/>
</dbReference>
<dbReference type="Proteomes" id="UP001155586">
    <property type="component" value="Unassembled WGS sequence"/>
</dbReference>
<dbReference type="InterPro" id="IPR004111">
    <property type="entry name" value="Repressor_TetR_C"/>
</dbReference>
<protein>
    <submittedName>
        <fullName evidence="4">TetR/AcrR family transcriptional regulator C-terminal domain-containing protein</fullName>
    </submittedName>
</protein>
<evidence type="ECO:0000313" key="4">
    <source>
        <dbReference type="EMBL" id="MCW8335645.1"/>
    </source>
</evidence>
<gene>
    <name evidence="4" type="ORF">MD483_17690</name>
</gene>
<keyword evidence="2" id="KW-0804">Transcription</keyword>
<dbReference type="AlphaFoldDB" id="A0A9X3CIX0"/>
<evidence type="ECO:0000256" key="2">
    <source>
        <dbReference type="ARBA" id="ARBA00023163"/>
    </source>
</evidence>
<evidence type="ECO:0000259" key="3">
    <source>
        <dbReference type="Pfam" id="PF02909"/>
    </source>
</evidence>
<comment type="caution">
    <text evidence="4">The sequence shown here is derived from an EMBL/GenBank/DDBJ whole genome shotgun (WGS) entry which is preliminary data.</text>
</comment>
<feature type="domain" description="Tetracycline repressor TetR C-terminal" evidence="3">
    <location>
        <begin position="69"/>
        <end position="207"/>
    </location>
</feature>
<keyword evidence="1" id="KW-0805">Transcription regulation</keyword>
<dbReference type="InterPro" id="IPR009057">
    <property type="entry name" value="Homeodomain-like_sf"/>
</dbReference>
<dbReference type="Gene3D" id="1.10.357.10">
    <property type="entry name" value="Tetracycline Repressor, domain 2"/>
    <property type="match status" value="1"/>
</dbReference>
<sequence>MKSNKGRPAQISKEDVVNGALSIGLSSVTMNSLGKQLGVSATALYRHVSSKHALILMCSDMVLGKVALPEESDWEGYLYTFAERFRQALLSMPGSVEFVRHTQEFTPATNVLANDVLRVLGDAGFEPEIGFMAFASVYTRVTDLVEHQERSSMVKANETSSSKNSEMLSKLDELPYLAKLLSNTQPLDYDQYFKDGIKITIEGLKAVYC</sequence>
<dbReference type="RefSeq" id="WP_265688766.1">
    <property type="nucleotide sequence ID" value="NZ_JAKRRX010000130.1"/>
</dbReference>
<proteinExistence type="predicted"/>
<dbReference type="InterPro" id="IPR023772">
    <property type="entry name" value="DNA-bd_HTH_TetR-type_CS"/>
</dbReference>
<evidence type="ECO:0000313" key="5">
    <source>
        <dbReference type="Proteomes" id="UP001155586"/>
    </source>
</evidence>